<dbReference type="Proteomes" id="UP000187455">
    <property type="component" value="Unassembled WGS sequence"/>
</dbReference>
<sequence>MSPQVGGRLPMFVTAWTRLMDSRWIRVKAEADTGRKQGYHGESIITSHKEGNRGGSIELPKFLHSEEPGELHREGTSNVSCTVTRSPNVEEAPRTEEQLSVKVEMLKKNCNINGSSNKEFRIRERTTKNIHKHLTSSYIRTVYTEPSGRTEQTYCPKRMVDIQRNCMDSEFPIWNPQCGSVCLAAKQEGGGILKLVPRQKCPGSELYSLQLVRMA</sequence>
<feature type="compositionally biased region" description="Polar residues" evidence="1">
    <location>
        <begin position="76"/>
        <end position="87"/>
    </location>
</feature>
<keyword evidence="3" id="KW-1185">Reference proteome</keyword>
<dbReference type="EMBL" id="LSSL01000328">
    <property type="protein sequence ID" value="OLY84860.1"/>
    <property type="molecule type" value="Genomic_DNA"/>
</dbReference>
<protein>
    <submittedName>
        <fullName evidence="2">Uncharacterized protein</fullName>
    </submittedName>
</protein>
<dbReference type="STRING" id="133383.A0A1R0H6P3"/>
<feature type="region of interest" description="Disordered" evidence="1">
    <location>
        <begin position="68"/>
        <end position="94"/>
    </location>
</feature>
<evidence type="ECO:0000313" key="2">
    <source>
        <dbReference type="EMBL" id="OLY84860.1"/>
    </source>
</evidence>
<dbReference type="OrthoDB" id="10674376at2759"/>
<comment type="caution">
    <text evidence="2">The sequence shown here is derived from an EMBL/GenBank/DDBJ whole genome shotgun (WGS) entry which is preliminary data.</text>
</comment>
<name>A0A1R0H6P3_9FUNG</name>
<gene>
    <name evidence="2" type="ORF">AYI68_g965</name>
</gene>
<evidence type="ECO:0000313" key="3">
    <source>
        <dbReference type="Proteomes" id="UP000187455"/>
    </source>
</evidence>
<evidence type="ECO:0000256" key="1">
    <source>
        <dbReference type="SAM" id="MobiDB-lite"/>
    </source>
</evidence>
<proteinExistence type="predicted"/>
<dbReference type="AlphaFoldDB" id="A0A1R0H6P3"/>
<accession>A0A1R0H6P3</accession>
<reference evidence="2 3" key="1">
    <citation type="journal article" date="2016" name="Mol. Biol. Evol.">
        <title>Genome-Wide Survey of Gut Fungi (Harpellales) Reveals the First Horizontally Transferred Ubiquitin Gene from a Mosquito Host.</title>
        <authorList>
            <person name="Wang Y."/>
            <person name="White M.M."/>
            <person name="Kvist S."/>
            <person name="Moncalvo J.M."/>
        </authorList>
    </citation>
    <scope>NUCLEOTIDE SEQUENCE [LARGE SCALE GENOMIC DNA]</scope>
    <source>
        <strain evidence="2 3">ALG-7-W6</strain>
    </source>
</reference>
<organism evidence="2 3">
    <name type="scientific">Smittium mucronatum</name>
    <dbReference type="NCBI Taxonomy" id="133383"/>
    <lineage>
        <taxon>Eukaryota</taxon>
        <taxon>Fungi</taxon>
        <taxon>Fungi incertae sedis</taxon>
        <taxon>Zoopagomycota</taxon>
        <taxon>Kickxellomycotina</taxon>
        <taxon>Harpellomycetes</taxon>
        <taxon>Harpellales</taxon>
        <taxon>Legeriomycetaceae</taxon>
        <taxon>Smittium</taxon>
    </lineage>
</organism>